<keyword evidence="3 5" id="KW-1133">Transmembrane helix</keyword>
<accession>A0ABX9QMT7</accession>
<proteinExistence type="predicted"/>
<dbReference type="InterPro" id="IPR001129">
    <property type="entry name" value="Membr-assoc_MAPEG"/>
</dbReference>
<reference evidence="6 7" key="1">
    <citation type="submission" date="2018-09" db="EMBL/GenBank/DDBJ databases">
        <authorList>
            <person name="Livingstone P.G."/>
            <person name="Whitworth D.E."/>
        </authorList>
    </citation>
    <scope>NUCLEOTIDE SEQUENCE [LARGE SCALE GENOMIC DNA]</scope>
    <source>
        <strain evidence="6 7">CA031B</strain>
    </source>
</reference>
<protein>
    <recommendedName>
        <fullName evidence="8">Glutathione S-transferase</fullName>
    </recommendedName>
</protein>
<evidence type="ECO:0000256" key="1">
    <source>
        <dbReference type="ARBA" id="ARBA00004370"/>
    </source>
</evidence>
<dbReference type="Proteomes" id="UP000278907">
    <property type="component" value="Unassembled WGS sequence"/>
</dbReference>
<keyword evidence="4 5" id="KW-0472">Membrane</keyword>
<feature type="transmembrane region" description="Helical" evidence="5">
    <location>
        <begin position="113"/>
        <end position="132"/>
    </location>
</feature>
<evidence type="ECO:0000256" key="3">
    <source>
        <dbReference type="ARBA" id="ARBA00022989"/>
    </source>
</evidence>
<evidence type="ECO:0000313" key="7">
    <source>
        <dbReference type="Proteomes" id="UP000278907"/>
    </source>
</evidence>
<comment type="caution">
    <text evidence="6">The sequence shown here is derived from an EMBL/GenBank/DDBJ whole genome shotgun (WGS) entry which is preliminary data.</text>
</comment>
<dbReference type="InterPro" id="IPR023352">
    <property type="entry name" value="MAPEG-like_dom_sf"/>
</dbReference>
<dbReference type="Pfam" id="PF01124">
    <property type="entry name" value="MAPEG"/>
    <property type="match status" value="1"/>
</dbReference>
<evidence type="ECO:0000256" key="4">
    <source>
        <dbReference type="ARBA" id="ARBA00023136"/>
    </source>
</evidence>
<sequence length="137" mass="14493">MTNPLLGTHLFAVPVTALYAAFNVFLTMGLSINVSRVRGRYNLWRGDGGHADLIAAIRAHGNNVENVPLALLLLLVTELCGGNSMALHAFGGALLVARGAHAFGLIAASRVQMVGSLMTLGVQLGLAGYMLWLRPWG</sequence>
<dbReference type="PANTHER" id="PTHR35814">
    <property type="match status" value="1"/>
</dbReference>
<dbReference type="RefSeq" id="WP_120583824.1">
    <property type="nucleotide sequence ID" value="NZ_RAWI01000060.1"/>
</dbReference>
<dbReference type="SUPFAM" id="SSF161084">
    <property type="entry name" value="MAPEG domain-like"/>
    <property type="match status" value="1"/>
</dbReference>
<organism evidence="6 7">
    <name type="scientific">Corallococcus praedator</name>
    <dbReference type="NCBI Taxonomy" id="2316724"/>
    <lineage>
        <taxon>Bacteria</taxon>
        <taxon>Pseudomonadati</taxon>
        <taxon>Myxococcota</taxon>
        <taxon>Myxococcia</taxon>
        <taxon>Myxococcales</taxon>
        <taxon>Cystobacterineae</taxon>
        <taxon>Myxococcaceae</taxon>
        <taxon>Corallococcus</taxon>
    </lineage>
</organism>
<name>A0ABX9QMT7_9BACT</name>
<keyword evidence="7" id="KW-1185">Reference proteome</keyword>
<dbReference type="Gene3D" id="1.20.120.550">
    <property type="entry name" value="Membrane associated eicosanoid/glutathione metabolism-like domain"/>
    <property type="match status" value="1"/>
</dbReference>
<keyword evidence="2 5" id="KW-0812">Transmembrane</keyword>
<evidence type="ECO:0008006" key="8">
    <source>
        <dbReference type="Google" id="ProtNLM"/>
    </source>
</evidence>
<feature type="transmembrane region" description="Helical" evidence="5">
    <location>
        <begin position="12"/>
        <end position="35"/>
    </location>
</feature>
<gene>
    <name evidence="6" type="ORF">D7Y13_10785</name>
</gene>
<dbReference type="PANTHER" id="PTHR35814:SF1">
    <property type="entry name" value="GLUTATHIONE S-TRANSFERASE-RELATED"/>
    <property type="match status" value="1"/>
</dbReference>
<comment type="subcellular location">
    <subcellularLocation>
        <location evidence="1">Membrane</location>
    </subcellularLocation>
</comment>
<dbReference type="EMBL" id="RAWI01000060">
    <property type="protein sequence ID" value="RKI11607.1"/>
    <property type="molecule type" value="Genomic_DNA"/>
</dbReference>
<evidence type="ECO:0000313" key="6">
    <source>
        <dbReference type="EMBL" id="RKI11607.1"/>
    </source>
</evidence>
<evidence type="ECO:0000256" key="2">
    <source>
        <dbReference type="ARBA" id="ARBA00022692"/>
    </source>
</evidence>
<evidence type="ECO:0000256" key="5">
    <source>
        <dbReference type="SAM" id="Phobius"/>
    </source>
</evidence>